<dbReference type="HOGENOM" id="CLU_1662351_0_0_1"/>
<dbReference type="OrthoDB" id="9049620at2759"/>
<dbReference type="AlphaFoldDB" id="G0PIM5"/>
<evidence type="ECO:0000313" key="1">
    <source>
        <dbReference type="EMBL" id="EGT57839.1"/>
    </source>
</evidence>
<protein>
    <submittedName>
        <fullName evidence="1">Uncharacterized protein</fullName>
    </submittedName>
</protein>
<organism evidence="2">
    <name type="scientific">Caenorhabditis brenneri</name>
    <name type="common">Nematode worm</name>
    <dbReference type="NCBI Taxonomy" id="135651"/>
    <lineage>
        <taxon>Eukaryota</taxon>
        <taxon>Metazoa</taxon>
        <taxon>Ecdysozoa</taxon>
        <taxon>Nematoda</taxon>
        <taxon>Chromadorea</taxon>
        <taxon>Rhabditida</taxon>
        <taxon>Rhabditina</taxon>
        <taxon>Rhabditomorpha</taxon>
        <taxon>Rhabditoidea</taxon>
        <taxon>Rhabditidae</taxon>
        <taxon>Peloderinae</taxon>
        <taxon>Caenorhabditis</taxon>
    </lineage>
</organism>
<reference evidence="2" key="1">
    <citation type="submission" date="2011-07" db="EMBL/GenBank/DDBJ databases">
        <authorList>
            <consortium name="Caenorhabditis brenneri Sequencing and Analysis Consortium"/>
            <person name="Wilson R.K."/>
        </authorList>
    </citation>
    <scope>NUCLEOTIDE SEQUENCE [LARGE SCALE GENOMIC DNA]</scope>
    <source>
        <strain evidence="2">PB2801</strain>
    </source>
</reference>
<gene>
    <name evidence="1" type="ORF">CAEBREN_10189</name>
</gene>
<dbReference type="STRING" id="135651.G0PIM5"/>
<keyword evidence="2" id="KW-1185">Reference proteome</keyword>
<sequence length="159" mass="18860">MQDTSKNEFRWIFSPVVTDQVHALFDTGNKANRFSTHVNFYKLLPIRWPIPGASDEFDEQLQKNNVDLEDYNKRFSTEKSRLEFILFHAKKFIRKNWIDTVRLVVVPVCSVIYVRLTGNEPKNPYDVLLSCDRFLLTILLHAVFFRWLQNHLAELRGEE</sequence>
<dbReference type="EMBL" id="GL380584">
    <property type="protein sequence ID" value="EGT57839.1"/>
    <property type="molecule type" value="Genomic_DNA"/>
</dbReference>
<accession>G0PIM5</accession>
<proteinExistence type="predicted"/>
<name>G0PIM5_CAEBE</name>
<dbReference type="eggNOG" id="KOG2164">
    <property type="taxonomic scope" value="Eukaryota"/>
</dbReference>
<dbReference type="InParanoid" id="G0PIM5"/>
<dbReference type="Proteomes" id="UP000008068">
    <property type="component" value="Unassembled WGS sequence"/>
</dbReference>
<evidence type="ECO:0000313" key="2">
    <source>
        <dbReference type="Proteomes" id="UP000008068"/>
    </source>
</evidence>